<dbReference type="EMBL" id="JAWDJW010010361">
    <property type="protein sequence ID" value="KAK3047391.1"/>
    <property type="molecule type" value="Genomic_DNA"/>
</dbReference>
<sequence>MEFHFQTPKPSCQASRRGICYCQGFLMSIDFCQSIRYSNVADNFLPNILGATSRYFTTTFTDRKEDIRANFALLERAVAQFDARFTLRALRSISSLRKRLDQKTLCDVIISAYPAESDTAKTLIQAAGIDSSMVKSMSEQASKLKANGSSTKSSVHDVAPEIDIYLAILIQVYLYDTGEFERGAKFSMSMVDRIRELNRRTLDSLAARAWFYTALFFEQLDPKPPSPQSPVIALRRGLLGALKSAVLRKDQETQAAVIVLLLRNYISTADITQADALVAQTEFPTTAPNNQVARYLYYLGRIRAIQLSYTEAHEHLVSATRKAPSSAVAAGFYQASMKFLVVVELLMGDIPERSVFSQPKLERSMEPYFRLVRAVRAGEMS</sequence>
<reference evidence="1" key="1">
    <citation type="submission" date="2024-09" db="EMBL/GenBank/DDBJ databases">
        <title>Black Yeasts Isolated from many extreme environments.</title>
        <authorList>
            <person name="Coleine C."/>
            <person name="Stajich J.E."/>
            <person name="Selbmann L."/>
        </authorList>
    </citation>
    <scope>NUCLEOTIDE SEQUENCE</scope>
    <source>
        <strain evidence="1">CCFEE 5737</strain>
    </source>
</reference>
<evidence type="ECO:0000313" key="1">
    <source>
        <dbReference type="EMBL" id="KAK3047391.1"/>
    </source>
</evidence>
<proteinExistence type="predicted"/>
<organism evidence="1 2">
    <name type="scientific">Coniosporium uncinatum</name>
    <dbReference type="NCBI Taxonomy" id="93489"/>
    <lineage>
        <taxon>Eukaryota</taxon>
        <taxon>Fungi</taxon>
        <taxon>Dikarya</taxon>
        <taxon>Ascomycota</taxon>
        <taxon>Pezizomycotina</taxon>
        <taxon>Dothideomycetes</taxon>
        <taxon>Dothideomycetes incertae sedis</taxon>
        <taxon>Coniosporium</taxon>
    </lineage>
</organism>
<dbReference type="Proteomes" id="UP001186974">
    <property type="component" value="Unassembled WGS sequence"/>
</dbReference>
<keyword evidence="2" id="KW-1185">Reference proteome</keyword>
<evidence type="ECO:0000313" key="2">
    <source>
        <dbReference type="Proteomes" id="UP001186974"/>
    </source>
</evidence>
<gene>
    <name evidence="1" type="ORF">LTS18_013160</name>
</gene>
<feature type="non-terminal residue" evidence="1">
    <location>
        <position position="381"/>
    </location>
</feature>
<comment type="caution">
    <text evidence="1">The sequence shown here is derived from an EMBL/GenBank/DDBJ whole genome shotgun (WGS) entry which is preliminary data.</text>
</comment>
<protein>
    <submittedName>
        <fullName evidence="1">Uncharacterized protein</fullName>
    </submittedName>
</protein>
<name>A0ACC3CX04_9PEZI</name>
<accession>A0ACC3CX04</accession>